<gene>
    <name evidence="2" type="ORF">NDU88_006896</name>
</gene>
<dbReference type="AlphaFoldDB" id="A0AAV7VSA1"/>
<comment type="caution">
    <text evidence="2">The sequence shown here is derived from an EMBL/GenBank/DDBJ whole genome shotgun (WGS) entry which is preliminary data.</text>
</comment>
<evidence type="ECO:0000313" key="3">
    <source>
        <dbReference type="Proteomes" id="UP001066276"/>
    </source>
</evidence>
<dbReference type="Proteomes" id="UP001066276">
    <property type="component" value="Chromosome 2_1"/>
</dbReference>
<sequence length="79" mass="8305">MGRHKRKDASQGNTIEQYTTPVAPPRPTGLEVSGDAAGALLSAGAPSRAELLAAIQGKIETVTVEVNLLRADLRKVLAR</sequence>
<feature type="region of interest" description="Disordered" evidence="1">
    <location>
        <begin position="1"/>
        <end position="33"/>
    </location>
</feature>
<proteinExistence type="predicted"/>
<evidence type="ECO:0000256" key="1">
    <source>
        <dbReference type="SAM" id="MobiDB-lite"/>
    </source>
</evidence>
<name>A0AAV7VSA1_PLEWA</name>
<accession>A0AAV7VSA1</accession>
<evidence type="ECO:0000313" key="2">
    <source>
        <dbReference type="EMBL" id="KAJ1203102.1"/>
    </source>
</evidence>
<feature type="compositionally biased region" description="Polar residues" evidence="1">
    <location>
        <begin position="10"/>
        <end position="20"/>
    </location>
</feature>
<protein>
    <submittedName>
        <fullName evidence="2">Uncharacterized protein</fullName>
    </submittedName>
</protein>
<reference evidence="2" key="1">
    <citation type="journal article" date="2022" name="bioRxiv">
        <title>Sequencing and chromosome-scale assembly of the giantPleurodeles waltlgenome.</title>
        <authorList>
            <person name="Brown T."/>
            <person name="Elewa A."/>
            <person name="Iarovenko S."/>
            <person name="Subramanian E."/>
            <person name="Araus A.J."/>
            <person name="Petzold A."/>
            <person name="Susuki M."/>
            <person name="Suzuki K.-i.T."/>
            <person name="Hayashi T."/>
            <person name="Toyoda A."/>
            <person name="Oliveira C."/>
            <person name="Osipova E."/>
            <person name="Leigh N.D."/>
            <person name="Simon A."/>
            <person name="Yun M.H."/>
        </authorList>
    </citation>
    <scope>NUCLEOTIDE SEQUENCE</scope>
    <source>
        <strain evidence="2">20211129_DDA</strain>
        <tissue evidence="2">Liver</tissue>
    </source>
</reference>
<keyword evidence="3" id="KW-1185">Reference proteome</keyword>
<organism evidence="2 3">
    <name type="scientific">Pleurodeles waltl</name>
    <name type="common">Iberian ribbed newt</name>
    <dbReference type="NCBI Taxonomy" id="8319"/>
    <lineage>
        <taxon>Eukaryota</taxon>
        <taxon>Metazoa</taxon>
        <taxon>Chordata</taxon>
        <taxon>Craniata</taxon>
        <taxon>Vertebrata</taxon>
        <taxon>Euteleostomi</taxon>
        <taxon>Amphibia</taxon>
        <taxon>Batrachia</taxon>
        <taxon>Caudata</taxon>
        <taxon>Salamandroidea</taxon>
        <taxon>Salamandridae</taxon>
        <taxon>Pleurodelinae</taxon>
        <taxon>Pleurodeles</taxon>
    </lineage>
</organism>
<dbReference type="EMBL" id="JANPWB010000003">
    <property type="protein sequence ID" value="KAJ1203102.1"/>
    <property type="molecule type" value="Genomic_DNA"/>
</dbReference>